<evidence type="ECO:0000313" key="1">
    <source>
        <dbReference type="EMBL" id="KAF3121975.1"/>
    </source>
</evidence>
<accession>A0A7C8NQ98</accession>
<dbReference type="PANTHER" id="PTHR13132:SF29">
    <property type="entry name" value="ALPHA-(1,6)-FUCOSYLTRANSFERASE"/>
    <property type="match status" value="1"/>
</dbReference>
<dbReference type="GO" id="GO:0046921">
    <property type="term" value="F:alpha-(1-&gt;6)-fucosyltransferase activity"/>
    <property type="evidence" value="ECO:0007669"/>
    <property type="project" value="TreeGrafter"/>
</dbReference>
<organism evidence="1 2">
    <name type="scientific">Orbilia oligospora</name>
    <name type="common">Nematode-trapping fungus</name>
    <name type="synonym">Arthrobotrys oligospora</name>
    <dbReference type="NCBI Taxonomy" id="2813651"/>
    <lineage>
        <taxon>Eukaryota</taxon>
        <taxon>Fungi</taxon>
        <taxon>Dikarya</taxon>
        <taxon>Ascomycota</taxon>
        <taxon>Pezizomycotina</taxon>
        <taxon>Orbiliomycetes</taxon>
        <taxon>Orbiliales</taxon>
        <taxon>Orbiliaceae</taxon>
        <taxon>Orbilia</taxon>
    </lineage>
</organism>
<protein>
    <submittedName>
        <fullName evidence="1">Uncharacterized protein</fullName>
    </submittedName>
</protein>
<evidence type="ECO:0000313" key="2">
    <source>
        <dbReference type="Proteomes" id="UP000480548"/>
    </source>
</evidence>
<dbReference type="Gene3D" id="3.40.50.11350">
    <property type="match status" value="1"/>
</dbReference>
<name>A0A7C8NQ98_ORBOL</name>
<sequence>MGPKFPHIKIVFGTVVFLSLLFFTLSSYRISGVLPIHLSNDIPSIHTVTATVTITATTTFTTAITTTSITKTKVQTKTSPPESTTTITTIDPSQLDVEQIEADFPLGYKNPNPWFRTPASPRTYANDLMNLLTDDQLALLPGFRAAALNWPEKVRKIESFYGINRTGSWQDHINSLDDDGLSPLTKWAQQYIYNHQHPEDCTGKKFYVLKNKWPRHGLGAIIRRVFIEMSAAIQTDRILIFDPEDSPGNTLVEETCGKHVGAKASLECVIEQLSSCASYATKENSVHQIDPSEVKDGKIRDTVPFAELAYSSYFSGSGVSPGGSVLRYWWRAQLYGYILRPNRAALERMTELRLNKTLHQGVETNRGNVEEPEAREVPFPLPPSTVSIHIRHGDKAGEGRLISTRDYIVAAERFILRNPLSYMKRAFMSTEDPGAIAEAKRTPFVNPVRSFGNIDWTWYYSNIPRVDGGPQANLALAHNKTDSLLTHMMQLWMAVECDTFVGNRNSNWNKMIDAIRCTLMDKCRAPYIDAGFVADWINFP</sequence>
<gene>
    <name evidence="1" type="ORF">TWF703_001566</name>
</gene>
<dbReference type="Proteomes" id="UP000480548">
    <property type="component" value="Unassembled WGS sequence"/>
</dbReference>
<dbReference type="PANTHER" id="PTHR13132">
    <property type="entry name" value="ALPHA- 1,6 -FUCOSYLTRANSFERASE"/>
    <property type="match status" value="1"/>
</dbReference>
<proteinExistence type="predicted"/>
<dbReference type="GO" id="GO:0006487">
    <property type="term" value="P:protein N-linked glycosylation"/>
    <property type="evidence" value="ECO:0007669"/>
    <property type="project" value="TreeGrafter"/>
</dbReference>
<dbReference type="AlphaFoldDB" id="A0A7C8NQ98"/>
<reference evidence="1 2" key="1">
    <citation type="submission" date="2019-06" db="EMBL/GenBank/DDBJ databases">
        <authorList>
            <person name="Palmer J.M."/>
        </authorList>
    </citation>
    <scope>NUCLEOTIDE SEQUENCE [LARGE SCALE GENOMIC DNA]</scope>
    <source>
        <strain evidence="1 2">TWF703</strain>
    </source>
</reference>
<comment type="caution">
    <text evidence="1">The sequence shown here is derived from an EMBL/GenBank/DDBJ whole genome shotgun (WGS) entry which is preliminary data.</text>
</comment>
<dbReference type="EMBL" id="WIQZ01000126">
    <property type="protein sequence ID" value="KAF3121975.1"/>
    <property type="molecule type" value="Genomic_DNA"/>
</dbReference>